<protein>
    <submittedName>
        <fullName evidence="2">Uncharacterized protein</fullName>
    </submittedName>
</protein>
<organism evidence="2 3">
    <name type="scientific">Carbonactinospora thermoautotrophica</name>
    <dbReference type="NCBI Taxonomy" id="1469144"/>
    <lineage>
        <taxon>Bacteria</taxon>
        <taxon>Bacillati</taxon>
        <taxon>Actinomycetota</taxon>
        <taxon>Actinomycetes</taxon>
        <taxon>Kitasatosporales</taxon>
        <taxon>Carbonactinosporaceae</taxon>
        <taxon>Carbonactinospora</taxon>
    </lineage>
</organism>
<dbReference type="EMBL" id="JYIK01000992">
    <property type="protein sequence ID" value="KWX08316.1"/>
    <property type="molecule type" value="Genomic_DNA"/>
</dbReference>
<dbReference type="AlphaFoldDB" id="A0A132NE96"/>
<reference evidence="3" key="1">
    <citation type="submission" date="2015-02" db="EMBL/GenBank/DDBJ databases">
        <title>Physiological reanalysis, assessment of diazotrophy, and genome sequences of multiple isolates of Streptomyces thermoautotrophicus.</title>
        <authorList>
            <person name="MacKellar D.C."/>
            <person name="Lieber L."/>
            <person name="Norman J."/>
            <person name="Bolger A."/>
            <person name="Tobin C."/>
            <person name="Murray J.W."/>
            <person name="Friesen M."/>
            <person name="Prell J."/>
        </authorList>
    </citation>
    <scope>NUCLEOTIDE SEQUENCE [LARGE SCALE GENOMIC DNA]</scope>
    <source>
        <strain evidence="3">UBT1</strain>
    </source>
</reference>
<evidence type="ECO:0000313" key="3">
    <source>
        <dbReference type="Proteomes" id="UP000070598"/>
    </source>
</evidence>
<dbReference type="Proteomes" id="UP000070598">
    <property type="component" value="Unassembled WGS sequence"/>
</dbReference>
<proteinExistence type="predicted"/>
<dbReference type="PATRIC" id="fig|1469144.9.peg.2103"/>
<name>A0A132NE96_9ACTN</name>
<feature type="region of interest" description="Disordered" evidence="1">
    <location>
        <begin position="1"/>
        <end position="32"/>
    </location>
</feature>
<feature type="compositionally biased region" description="Low complexity" evidence="1">
    <location>
        <begin position="18"/>
        <end position="30"/>
    </location>
</feature>
<accession>A0A132NE96</accession>
<sequence length="59" mass="6153">MWPSKRYGSRTATSSEPGSAGSSTGRGTAGWIPLRRKKMMAVEGTRQGVTGALLAATRA</sequence>
<evidence type="ECO:0000313" key="2">
    <source>
        <dbReference type="EMBL" id="KWX08316.1"/>
    </source>
</evidence>
<evidence type="ECO:0000256" key="1">
    <source>
        <dbReference type="SAM" id="MobiDB-lite"/>
    </source>
</evidence>
<gene>
    <name evidence="2" type="ORF">TR74_15555</name>
</gene>
<comment type="caution">
    <text evidence="2">The sequence shown here is derived from an EMBL/GenBank/DDBJ whole genome shotgun (WGS) entry which is preliminary data.</text>
</comment>